<dbReference type="SUPFAM" id="SSF51905">
    <property type="entry name" value="FAD/NAD(P)-binding domain"/>
    <property type="match status" value="1"/>
</dbReference>
<dbReference type="GO" id="GO:0045436">
    <property type="term" value="F:lycopene beta cyclase activity"/>
    <property type="evidence" value="ECO:0007669"/>
    <property type="project" value="InterPro"/>
</dbReference>
<evidence type="ECO:0000256" key="1">
    <source>
        <dbReference type="ARBA" id="ARBA00006599"/>
    </source>
</evidence>
<reference evidence="2 3" key="1">
    <citation type="submission" date="2016-11" db="EMBL/GenBank/DDBJ databases">
        <title>Genome sequence of Sphingomonas jeddahensis G39.</title>
        <authorList>
            <person name="Poehlein A."/>
            <person name="Wuebbeler J.H."/>
            <person name="Steinbuechel A."/>
            <person name="Daniel R."/>
        </authorList>
    </citation>
    <scope>NUCLEOTIDE SEQUENCE [LARGE SCALE GENOMIC DNA]</scope>
    <source>
        <strain evidence="2 3">G39</strain>
    </source>
</reference>
<evidence type="ECO:0000313" key="3">
    <source>
        <dbReference type="Proteomes" id="UP000188729"/>
    </source>
</evidence>
<gene>
    <name evidence="2" type="ORF">SPHI_12990</name>
</gene>
<dbReference type="Proteomes" id="UP000188729">
    <property type="component" value="Unassembled WGS sequence"/>
</dbReference>
<dbReference type="GO" id="GO:0016705">
    <property type="term" value="F:oxidoreductase activity, acting on paired donors, with incorporation or reduction of molecular oxygen"/>
    <property type="evidence" value="ECO:0007669"/>
    <property type="project" value="InterPro"/>
</dbReference>
<dbReference type="InterPro" id="IPR010108">
    <property type="entry name" value="Lycopene_cyclase_b/e"/>
</dbReference>
<sequence length="386" mass="42966">MPVTHECDIAIVGGGLAGGLIALALAARRPELIVRIIDSGDTLGGNHIWSFFDGDVAKDDRWLLTPLVCHAWPAYDVTFPAHGRTINQPYYSIESDRFDQVVRKALPAEAVMTGRKVLACSPTAVVLADGDRIEAKGVIDARGPGDLSMLEVGWQKFVGRLLHVPEGHGVERPMVMDATVAQHDGYRFVYLLPFSPTELFVEDTYYSDTATLNVGALHRRIDVYAEAKGWKATHAGREEKGALPVVIGGDFEGYWRWGGAKVAKAGARAGLFHPTTGYSLPDAVRLAIRIAEAKDLSGEGLHDLTHDYARDRWDERRFYRMLDAMLFRAADPDARYKVLERFYRLHPRLIGRFYAAQSTRNDKLRVLSGKPPVPFFRALRVIRNAN</sequence>
<dbReference type="GO" id="GO:0016117">
    <property type="term" value="P:carotenoid biosynthetic process"/>
    <property type="evidence" value="ECO:0007669"/>
    <property type="project" value="InterPro"/>
</dbReference>
<dbReference type="Pfam" id="PF05834">
    <property type="entry name" value="Lycopene_cycl"/>
    <property type="match status" value="1"/>
</dbReference>
<dbReference type="NCBIfam" id="TIGR01790">
    <property type="entry name" value="carotene-cycl"/>
    <property type="match status" value="1"/>
</dbReference>
<organism evidence="2 3">
    <name type="scientific">Sphingomonas jeddahensis</name>
    <dbReference type="NCBI Taxonomy" id="1915074"/>
    <lineage>
        <taxon>Bacteria</taxon>
        <taxon>Pseudomonadati</taxon>
        <taxon>Pseudomonadota</taxon>
        <taxon>Alphaproteobacteria</taxon>
        <taxon>Sphingomonadales</taxon>
        <taxon>Sphingomonadaceae</taxon>
        <taxon>Sphingomonas</taxon>
    </lineage>
</organism>
<name>A0A1V2EWI8_9SPHN</name>
<dbReference type="STRING" id="1915074.SPHI_12990"/>
<dbReference type="RefSeq" id="WP_076744068.1">
    <property type="nucleotide sequence ID" value="NZ_MPSB01000004.1"/>
</dbReference>
<evidence type="ECO:0000313" key="2">
    <source>
        <dbReference type="EMBL" id="ONF96514.1"/>
    </source>
</evidence>
<proteinExistence type="inferred from homology"/>
<keyword evidence="3" id="KW-1185">Reference proteome</keyword>
<dbReference type="InterPro" id="IPR008461">
    <property type="entry name" value="CrtY"/>
</dbReference>
<dbReference type="OrthoDB" id="5793379at2"/>
<dbReference type="InterPro" id="IPR036188">
    <property type="entry name" value="FAD/NAD-bd_sf"/>
</dbReference>
<comment type="caution">
    <text evidence="2">The sequence shown here is derived from an EMBL/GenBank/DDBJ whole genome shotgun (WGS) entry which is preliminary data.</text>
</comment>
<protein>
    <submittedName>
        <fullName evidence="2">Lycopene cyclase protein</fullName>
    </submittedName>
</protein>
<dbReference type="EMBL" id="MPSB01000004">
    <property type="protein sequence ID" value="ONF96514.1"/>
    <property type="molecule type" value="Genomic_DNA"/>
</dbReference>
<dbReference type="AlphaFoldDB" id="A0A1V2EWI8"/>
<accession>A0A1V2EWI8</accession>
<dbReference type="Gene3D" id="3.50.50.60">
    <property type="entry name" value="FAD/NAD(P)-binding domain"/>
    <property type="match status" value="1"/>
</dbReference>
<dbReference type="NCBIfam" id="TIGR01789">
    <property type="entry name" value="lycopene_cycl"/>
    <property type="match status" value="1"/>
</dbReference>
<comment type="similarity">
    <text evidence="1">Belongs to the lycopene cyclase family.</text>
</comment>